<reference evidence="1 2" key="1">
    <citation type="submission" date="2016-09" db="EMBL/GenBank/DDBJ databases">
        <title>Draft genome sequence of the soil isolate, Lysinibacillus fusiformis M5, a potential hypoxanthine producer.</title>
        <authorList>
            <person name="Gallegos-Monterrosa R."/>
            <person name="Maroti G."/>
            <person name="Balint B."/>
            <person name="Kovacs A.T."/>
        </authorList>
    </citation>
    <scope>NUCLEOTIDE SEQUENCE [LARGE SCALE GENOMIC DNA]</scope>
    <source>
        <strain evidence="1 2">M5</strain>
    </source>
</reference>
<dbReference type="OrthoDB" id="2659038at2"/>
<comment type="caution">
    <text evidence="1">The sequence shown here is derived from an EMBL/GenBank/DDBJ whole genome shotgun (WGS) entry which is preliminary data.</text>
</comment>
<evidence type="ECO:0000313" key="2">
    <source>
        <dbReference type="Proteomes" id="UP000094784"/>
    </source>
</evidence>
<sequence>MEAQLIVCNKVNFDKSHSIEKVLNHVNVEVFPWIVNVEVFIKLSEISSIETTDLALLVIDDEKNILNNSPTFAVRNYRDSDQIPGVDLDMKVQLILLKSGNITFELYLNQEKVATYPLIVRIV</sequence>
<dbReference type="EMBL" id="MECQ01000001">
    <property type="protein sequence ID" value="ODV57223.1"/>
    <property type="molecule type" value="Genomic_DNA"/>
</dbReference>
<dbReference type="Proteomes" id="UP000094784">
    <property type="component" value="Unassembled WGS sequence"/>
</dbReference>
<gene>
    <name evidence="1" type="ORF">BG258_15565</name>
</gene>
<dbReference type="RefSeq" id="WP_069482134.1">
    <property type="nucleotide sequence ID" value="NZ_KV766182.1"/>
</dbReference>
<name>A0A1E4R9T2_9BACI</name>
<proteinExistence type="predicted"/>
<organism evidence="1 2">
    <name type="scientific">Lysinibacillus fusiformis</name>
    <dbReference type="NCBI Taxonomy" id="28031"/>
    <lineage>
        <taxon>Bacteria</taxon>
        <taxon>Bacillati</taxon>
        <taxon>Bacillota</taxon>
        <taxon>Bacilli</taxon>
        <taxon>Bacillales</taxon>
        <taxon>Bacillaceae</taxon>
        <taxon>Lysinibacillus</taxon>
    </lineage>
</organism>
<dbReference type="AlphaFoldDB" id="A0A1E4R9T2"/>
<evidence type="ECO:0000313" key="1">
    <source>
        <dbReference type="EMBL" id="ODV57223.1"/>
    </source>
</evidence>
<accession>A0A1E4R9T2</accession>
<protein>
    <submittedName>
        <fullName evidence="1">Uncharacterized protein</fullName>
    </submittedName>
</protein>